<accession>A0ACC0E8B2</accession>
<comment type="caution">
    <text evidence="1">The sequence shown here is derived from an EMBL/GenBank/DDBJ whole genome shotgun (WGS) entry which is preliminary data.</text>
</comment>
<proteinExistence type="predicted"/>
<organism evidence="1 2">
    <name type="scientific">Puccinia striiformis f. sp. tritici</name>
    <dbReference type="NCBI Taxonomy" id="168172"/>
    <lineage>
        <taxon>Eukaryota</taxon>
        <taxon>Fungi</taxon>
        <taxon>Dikarya</taxon>
        <taxon>Basidiomycota</taxon>
        <taxon>Pucciniomycotina</taxon>
        <taxon>Pucciniomycetes</taxon>
        <taxon>Pucciniales</taxon>
        <taxon>Pucciniaceae</taxon>
        <taxon>Puccinia</taxon>
    </lineage>
</organism>
<dbReference type="Proteomes" id="UP001060170">
    <property type="component" value="Chromosome 9"/>
</dbReference>
<dbReference type="EMBL" id="CM045873">
    <property type="protein sequence ID" value="KAI7947380.1"/>
    <property type="molecule type" value="Genomic_DNA"/>
</dbReference>
<reference evidence="2" key="2">
    <citation type="journal article" date="2018" name="Mol. Plant Microbe Interact.">
        <title>Genome sequence resources for the wheat stripe rust pathogen (Puccinia striiformis f. sp. tritici) and the barley stripe rust pathogen (Puccinia striiformis f. sp. hordei).</title>
        <authorList>
            <person name="Xia C."/>
            <person name="Wang M."/>
            <person name="Yin C."/>
            <person name="Cornejo O.E."/>
            <person name="Hulbert S.H."/>
            <person name="Chen X."/>
        </authorList>
    </citation>
    <scope>NUCLEOTIDE SEQUENCE [LARGE SCALE GENOMIC DNA]</scope>
    <source>
        <strain evidence="2">93-210</strain>
    </source>
</reference>
<keyword evidence="2" id="KW-1185">Reference proteome</keyword>
<sequence length="63" mass="7138">MFRDESIDRSDEPDKSPDPTCLTYTITILSKNAELKSNDSDHLEGGGGGITRHKRNHPWQVRN</sequence>
<reference evidence="1 2" key="3">
    <citation type="journal article" date="2022" name="Microbiol. Spectr.">
        <title>Folding features and dynamics of 3D genome architecture in plant fungal pathogens.</title>
        <authorList>
            <person name="Xia C."/>
        </authorList>
    </citation>
    <scope>NUCLEOTIDE SEQUENCE [LARGE SCALE GENOMIC DNA]</scope>
    <source>
        <strain evidence="1 2">93-210</strain>
    </source>
</reference>
<name>A0ACC0E8B2_9BASI</name>
<gene>
    <name evidence="1" type="ORF">MJO28_009288</name>
</gene>
<protein>
    <submittedName>
        <fullName evidence="1">Uncharacterized protein</fullName>
    </submittedName>
</protein>
<evidence type="ECO:0000313" key="2">
    <source>
        <dbReference type="Proteomes" id="UP001060170"/>
    </source>
</evidence>
<reference evidence="2" key="1">
    <citation type="journal article" date="2018" name="BMC Genomics">
        <title>Genomic insights into host adaptation between the wheat stripe rust pathogen (Puccinia striiformis f. sp. tritici) and the barley stripe rust pathogen (Puccinia striiformis f. sp. hordei).</title>
        <authorList>
            <person name="Xia C."/>
            <person name="Wang M."/>
            <person name="Yin C."/>
            <person name="Cornejo O.E."/>
            <person name="Hulbert S.H."/>
            <person name="Chen X."/>
        </authorList>
    </citation>
    <scope>NUCLEOTIDE SEQUENCE [LARGE SCALE GENOMIC DNA]</scope>
    <source>
        <strain evidence="2">93-210</strain>
    </source>
</reference>
<evidence type="ECO:0000313" key="1">
    <source>
        <dbReference type="EMBL" id="KAI7947380.1"/>
    </source>
</evidence>